<dbReference type="AlphaFoldDB" id="A0ABD1XAD6"/>
<name>A0ABD1XAD6_9LAMI</name>
<proteinExistence type="predicted"/>
<evidence type="ECO:0000313" key="2">
    <source>
        <dbReference type="Proteomes" id="UP001604277"/>
    </source>
</evidence>
<dbReference type="Proteomes" id="UP001604277">
    <property type="component" value="Unassembled WGS sequence"/>
</dbReference>
<sequence>MAAKLGNHKCSATTHTVSRQPQCMWLPRELGNHTVVAETSRQLGNHTVVAEHVKHLGNHNAVAEMLGNHRATQMNTQEKKDLRNKRRRELYARRKIEPKKKVTRLQGSSSLSTGKWLNNYIFAEAANIVAESAIACLITGVVTQPLSNSSTL</sequence>
<evidence type="ECO:0000313" key="1">
    <source>
        <dbReference type="EMBL" id="KAL2558943.1"/>
    </source>
</evidence>
<accession>A0ABD1XAD6</accession>
<protein>
    <submittedName>
        <fullName evidence="1">Uncharacterized protein</fullName>
    </submittedName>
</protein>
<keyword evidence="2" id="KW-1185">Reference proteome</keyword>
<reference evidence="2" key="1">
    <citation type="submission" date="2024-07" db="EMBL/GenBank/DDBJ databases">
        <title>Two chromosome-level genome assemblies of Korean endemic species Abeliophyllum distichum and Forsythia ovata (Oleaceae).</title>
        <authorList>
            <person name="Jang H."/>
        </authorList>
    </citation>
    <scope>NUCLEOTIDE SEQUENCE [LARGE SCALE GENOMIC DNA]</scope>
</reference>
<gene>
    <name evidence="1" type="ORF">Fot_03682</name>
</gene>
<organism evidence="1 2">
    <name type="scientific">Forsythia ovata</name>
    <dbReference type="NCBI Taxonomy" id="205694"/>
    <lineage>
        <taxon>Eukaryota</taxon>
        <taxon>Viridiplantae</taxon>
        <taxon>Streptophyta</taxon>
        <taxon>Embryophyta</taxon>
        <taxon>Tracheophyta</taxon>
        <taxon>Spermatophyta</taxon>
        <taxon>Magnoliopsida</taxon>
        <taxon>eudicotyledons</taxon>
        <taxon>Gunneridae</taxon>
        <taxon>Pentapetalae</taxon>
        <taxon>asterids</taxon>
        <taxon>lamiids</taxon>
        <taxon>Lamiales</taxon>
        <taxon>Oleaceae</taxon>
        <taxon>Forsythieae</taxon>
        <taxon>Forsythia</taxon>
    </lineage>
</organism>
<comment type="caution">
    <text evidence="1">The sequence shown here is derived from an EMBL/GenBank/DDBJ whole genome shotgun (WGS) entry which is preliminary data.</text>
</comment>
<dbReference type="EMBL" id="JBFOLJ010000001">
    <property type="protein sequence ID" value="KAL2558943.1"/>
    <property type="molecule type" value="Genomic_DNA"/>
</dbReference>